<dbReference type="KEGG" id="kna:B0W47_17790"/>
<dbReference type="EMBL" id="NIRT01000053">
    <property type="protein sequence ID" value="PYD64952.1"/>
    <property type="molecule type" value="Genomic_DNA"/>
</dbReference>
<dbReference type="AlphaFoldDB" id="A0A9N7H3G5"/>
<sequence>MNVLEAMDDPALFGREFEGETWDAWRAFLAALTGAAMTERQQEICWAATGRNDLPAEPFRRAALICGRRAGKSRILALLGTCLATLKDYRPYLSAGEVATVGIIAADRKQARTIFRYVRGLLASVPAMEAEVTRETDEIIEMASRRVVIEIGTASFRATRGYSYAAVLADEIAFWRDDTSANPDEEILRALRPGLLSIPGSMLLMASSPYARRGALWKAFRQDYGQNGAHTLVWKASTLEMNPSLDQAEVDQAYEEDPASAAAEYGADFRSDIASFVSSEVIQACTIGGRYELPFMRGNKYRAFCDPSGGSSDSFTLAICHDEDEVTVLDCVREIKAPFSPDAATREMADTIKAYGLHEVTGDRYAGEWPRERFREYGVTYKVSEKDRSALYIEVLPKLNSGKVELLDLKQIERQFCGLERRTARSGKDSVDHARGQHDDLVNAVAGAIVAAPKRVVIFSASDNAAITPQPFWNRDLAW</sequence>
<accession>A0A9N7H3G5</accession>
<keyword evidence="1" id="KW-0614">Plasmid</keyword>
<geneLocation type="plasmid" evidence="3">
    <name>pkna06</name>
</geneLocation>
<evidence type="ECO:0008006" key="5">
    <source>
        <dbReference type="Google" id="ProtNLM"/>
    </source>
</evidence>
<dbReference type="Gene3D" id="3.30.420.240">
    <property type="match status" value="1"/>
</dbReference>
<dbReference type="Proteomes" id="UP000189683">
    <property type="component" value="Plasmid pKNA06"/>
</dbReference>
<evidence type="ECO:0000313" key="1">
    <source>
        <dbReference type="EMBL" id="AQU89400.1"/>
    </source>
</evidence>
<keyword evidence="4" id="KW-1185">Reference proteome</keyword>
<gene>
    <name evidence="1" type="ORF">B0W47_17790</name>
    <name evidence="2" type="ORF">CDI09_16285</name>
</gene>
<dbReference type="Gene3D" id="3.40.50.300">
    <property type="entry name" value="P-loop containing nucleotide triphosphate hydrolases"/>
    <property type="match status" value="1"/>
</dbReference>
<geneLocation type="plasmid" evidence="1">
    <name>pKNA06</name>
</geneLocation>
<dbReference type="InterPro" id="IPR027417">
    <property type="entry name" value="P-loop_NTPase"/>
</dbReference>
<dbReference type="EMBL" id="CP019881">
    <property type="protein sequence ID" value="AQU89400.1"/>
    <property type="molecule type" value="Genomic_DNA"/>
</dbReference>
<proteinExistence type="predicted"/>
<evidence type="ECO:0000313" key="3">
    <source>
        <dbReference type="Proteomes" id="UP000189683"/>
    </source>
</evidence>
<evidence type="ECO:0000313" key="4">
    <source>
        <dbReference type="Proteomes" id="UP000247512"/>
    </source>
</evidence>
<dbReference type="RefSeq" id="WP_078528736.1">
    <property type="nucleotide sequence ID" value="NZ_CP019881.1"/>
</dbReference>
<dbReference type="OrthoDB" id="280696at2"/>
<reference evidence="1 3" key="1">
    <citation type="submission" date="2017-02" db="EMBL/GenBank/DDBJ databases">
        <title>zhang.</title>
        <authorList>
            <person name="Zhang H."/>
        </authorList>
    </citation>
    <scope>NUCLEOTIDE SEQUENCE [LARGE SCALE GENOMIC DNA]</scope>
    <source>
        <strain evidence="1 3">RZS01</strain>
        <plasmid evidence="1">pKNA06</plasmid>
        <plasmid evidence="3">pkna06</plasmid>
    </source>
</reference>
<name>A0A9N7H3G5_9PROT</name>
<evidence type="ECO:0000313" key="2">
    <source>
        <dbReference type="EMBL" id="PYD64952.1"/>
    </source>
</evidence>
<protein>
    <recommendedName>
        <fullName evidence="5">Terminase</fullName>
    </recommendedName>
</protein>
<organism evidence="1 3">
    <name type="scientific">Komagataeibacter nataicola</name>
    <dbReference type="NCBI Taxonomy" id="265960"/>
    <lineage>
        <taxon>Bacteria</taxon>
        <taxon>Pseudomonadati</taxon>
        <taxon>Pseudomonadota</taxon>
        <taxon>Alphaproteobacteria</taxon>
        <taxon>Acetobacterales</taxon>
        <taxon>Acetobacteraceae</taxon>
        <taxon>Komagataeibacter</taxon>
    </lineage>
</organism>
<reference evidence="2 4" key="2">
    <citation type="submission" date="2017-06" db="EMBL/GenBank/DDBJ databases">
        <title>A draft genome sequence of Komagataeibacter nataicola LMG 1536.</title>
        <authorList>
            <person name="Skraban J."/>
            <person name="Cleenwerck I."/>
            <person name="Vandamme P."/>
            <person name="Trcek J."/>
        </authorList>
    </citation>
    <scope>NUCLEOTIDE SEQUENCE [LARGE SCALE GENOMIC DNA]</scope>
    <source>
        <strain evidence="2 4">LMG 1536</strain>
    </source>
</reference>
<dbReference type="Proteomes" id="UP000247512">
    <property type="component" value="Unassembled WGS sequence"/>
</dbReference>